<feature type="transmembrane region" description="Helical" evidence="8">
    <location>
        <begin position="103"/>
        <end position="130"/>
    </location>
</feature>
<evidence type="ECO:0000313" key="10">
    <source>
        <dbReference type="EMBL" id="ROP38651.1"/>
    </source>
</evidence>
<keyword evidence="6 8" id="KW-0472">Membrane</keyword>
<keyword evidence="4 8" id="KW-0812">Transmembrane</keyword>
<name>A0A3N1H885_9PSEU</name>
<evidence type="ECO:0000256" key="5">
    <source>
        <dbReference type="ARBA" id="ARBA00022989"/>
    </source>
</evidence>
<evidence type="ECO:0000256" key="1">
    <source>
        <dbReference type="ARBA" id="ARBA00004651"/>
    </source>
</evidence>
<dbReference type="Pfam" id="PF01061">
    <property type="entry name" value="ABC2_membrane"/>
    <property type="match status" value="1"/>
</dbReference>
<feature type="transmembrane region" description="Helical" evidence="8">
    <location>
        <begin position="170"/>
        <end position="191"/>
    </location>
</feature>
<feature type="domain" description="ABC transmembrane type-2" evidence="9">
    <location>
        <begin position="25"/>
        <end position="254"/>
    </location>
</feature>
<dbReference type="GO" id="GO:0046677">
    <property type="term" value="P:response to antibiotic"/>
    <property type="evidence" value="ECO:0007669"/>
    <property type="project" value="UniProtKB-KW"/>
</dbReference>
<dbReference type="PIRSF" id="PIRSF006648">
    <property type="entry name" value="DrrB"/>
    <property type="match status" value="1"/>
</dbReference>
<keyword evidence="11" id="KW-1185">Reference proteome</keyword>
<dbReference type="GO" id="GO:0043190">
    <property type="term" value="C:ATP-binding cassette (ABC) transporter complex"/>
    <property type="evidence" value="ECO:0007669"/>
    <property type="project" value="InterPro"/>
</dbReference>
<comment type="subcellular location">
    <subcellularLocation>
        <location evidence="1 8">Cell membrane</location>
        <topology evidence="1 8">Multi-pass membrane protein</topology>
    </subcellularLocation>
</comment>
<feature type="transmembrane region" description="Helical" evidence="8">
    <location>
        <begin position="23"/>
        <end position="42"/>
    </location>
</feature>
<sequence length="257" mass="27184">MSTTAIRDTTTMLRRNLRHMQRFPMMSIGTIGMPVLMMLLFVHVFGGSLDTTIPGGASYVDYLVPGILVMAVGAGAAWTSVNINTDMGEGIIARFRTMAISRYSVLTGQALSSLLNTALTLALVIGVALLNGFRPSAGPADWLAAAGLLLLIAFAFTWLGIAFGMGAKTVAGANSSALPLQFLPFVSSAFVPTDSMSSGLVWFAGHQPFTPITDTLRGLLVGTPVGDSGYWAVGWCLVLSAVGYARSRVLFDRDPSR</sequence>
<dbReference type="InterPro" id="IPR000412">
    <property type="entry name" value="ABC_2_transport"/>
</dbReference>
<evidence type="ECO:0000313" key="11">
    <source>
        <dbReference type="Proteomes" id="UP000268727"/>
    </source>
</evidence>
<organism evidence="10 11">
    <name type="scientific">Saccharothrix texasensis</name>
    <dbReference type="NCBI Taxonomy" id="103734"/>
    <lineage>
        <taxon>Bacteria</taxon>
        <taxon>Bacillati</taxon>
        <taxon>Actinomycetota</taxon>
        <taxon>Actinomycetes</taxon>
        <taxon>Pseudonocardiales</taxon>
        <taxon>Pseudonocardiaceae</taxon>
        <taxon>Saccharothrix</taxon>
    </lineage>
</organism>
<gene>
    <name evidence="10" type="ORF">EDD40_4013</name>
</gene>
<accession>A0A3N1H885</accession>
<dbReference type="Proteomes" id="UP000268727">
    <property type="component" value="Unassembled WGS sequence"/>
</dbReference>
<dbReference type="InterPro" id="IPR013525">
    <property type="entry name" value="ABC2_TM"/>
</dbReference>
<dbReference type="GO" id="GO:0140359">
    <property type="term" value="F:ABC-type transporter activity"/>
    <property type="evidence" value="ECO:0007669"/>
    <property type="project" value="InterPro"/>
</dbReference>
<comment type="caution">
    <text evidence="10">The sequence shown here is derived from an EMBL/GenBank/DDBJ whole genome shotgun (WGS) entry which is preliminary data.</text>
</comment>
<feature type="transmembrane region" description="Helical" evidence="8">
    <location>
        <begin position="229"/>
        <end position="247"/>
    </location>
</feature>
<feature type="transmembrane region" description="Helical" evidence="8">
    <location>
        <begin position="62"/>
        <end position="83"/>
    </location>
</feature>
<proteinExistence type="inferred from homology"/>
<dbReference type="InterPro" id="IPR051328">
    <property type="entry name" value="T7SS_ABC-Transporter"/>
</dbReference>
<feature type="transmembrane region" description="Helical" evidence="8">
    <location>
        <begin position="142"/>
        <end position="163"/>
    </location>
</feature>
<evidence type="ECO:0000259" key="9">
    <source>
        <dbReference type="PROSITE" id="PS51012"/>
    </source>
</evidence>
<dbReference type="PANTHER" id="PTHR43077:SF8">
    <property type="entry name" value="DOXORUBICIN RESISTANCE ABC TRANSPORTER PERMEASE PROTEIN DRRB"/>
    <property type="match status" value="1"/>
</dbReference>
<keyword evidence="3 8" id="KW-1003">Cell membrane</keyword>
<dbReference type="InterPro" id="IPR047817">
    <property type="entry name" value="ABC2_TM_bact-type"/>
</dbReference>
<dbReference type="PROSITE" id="PS51012">
    <property type="entry name" value="ABC_TM2"/>
    <property type="match status" value="1"/>
</dbReference>
<dbReference type="EMBL" id="RJKM01000001">
    <property type="protein sequence ID" value="ROP38651.1"/>
    <property type="molecule type" value="Genomic_DNA"/>
</dbReference>
<keyword evidence="7" id="KW-0046">Antibiotic resistance</keyword>
<evidence type="ECO:0000256" key="7">
    <source>
        <dbReference type="ARBA" id="ARBA00023251"/>
    </source>
</evidence>
<reference evidence="10 11" key="1">
    <citation type="submission" date="2018-11" db="EMBL/GenBank/DDBJ databases">
        <title>Sequencing the genomes of 1000 actinobacteria strains.</title>
        <authorList>
            <person name="Klenk H.-P."/>
        </authorList>
    </citation>
    <scope>NUCLEOTIDE SEQUENCE [LARGE SCALE GENOMIC DNA]</scope>
    <source>
        <strain evidence="10 11">DSM 44231</strain>
    </source>
</reference>
<evidence type="ECO:0000256" key="4">
    <source>
        <dbReference type="ARBA" id="ARBA00022692"/>
    </source>
</evidence>
<keyword evidence="8" id="KW-0813">Transport</keyword>
<dbReference type="AlphaFoldDB" id="A0A3N1H885"/>
<comment type="similarity">
    <text evidence="2 8">Belongs to the ABC-2 integral membrane protein family.</text>
</comment>
<protein>
    <recommendedName>
        <fullName evidence="8">Transport permease protein</fullName>
    </recommendedName>
</protein>
<evidence type="ECO:0000256" key="8">
    <source>
        <dbReference type="RuleBase" id="RU361157"/>
    </source>
</evidence>
<evidence type="ECO:0000256" key="2">
    <source>
        <dbReference type="ARBA" id="ARBA00007783"/>
    </source>
</evidence>
<dbReference type="PANTHER" id="PTHR43077">
    <property type="entry name" value="TRANSPORT PERMEASE YVFS-RELATED"/>
    <property type="match status" value="1"/>
</dbReference>
<evidence type="ECO:0000256" key="3">
    <source>
        <dbReference type="ARBA" id="ARBA00022475"/>
    </source>
</evidence>
<keyword evidence="5 8" id="KW-1133">Transmembrane helix</keyword>
<evidence type="ECO:0000256" key="6">
    <source>
        <dbReference type="ARBA" id="ARBA00023136"/>
    </source>
</evidence>